<dbReference type="Pfam" id="PF20009">
    <property type="entry name" value="GEVED"/>
    <property type="match status" value="1"/>
</dbReference>
<dbReference type="EMBL" id="RBLG01000001">
    <property type="protein sequence ID" value="RKS55233.1"/>
    <property type="molecule type" value="Genomic_DNA"/>
</dbReference>
<evidence type="ECO:0000259" key="2">
    <source>
        <dbReference type="Pfam" id="PF20009"/>
    </source>
</evidence>
<organism evidence="3 4">
    <name type="scientific">Gillisia mitskevichiae</name>
    <dbReference type="NCBI Taxonomy" id="270921"/>
    <lineage>
        <taxon>Bacteria</taxon>
        <taxon>Pseudomonadati</taxon>
        <taxon>Bacteroidota</taxon>
        <taxon>Flavobacteriia</taxon>
        <taxon>Flavobacteriales</taxon>
        <taxon>Flavobacteriaceae</taxon>
        <taxon>Gillisia</taxon>
    </lineage>
</organism>
<comment type="caution">
    <text evidence="3">The sequence shown here is derived from an EMBL/GenBank/DDBJ whole genome shotgun (WGS) entry which is preliminary data.</text>
</comment>
<accession>A0A495PY60</accession>
<dbReference type="AlphaFoldDB" id="A0A495PY60"/>
<dbReference type="InterPro" id="IPR045474">
    <property type="entry name" value="GEVED"/>
</dbReference>
<keyword evidence="4" id="KW-1185">Reference proteome</keyword>
<keyword evidence="1" id="KW-0732">Signal</keyword>
<dbReference type="NCBIfam" id="TIGR04183">
    <property type="entry name" value="Por_Secre_tail"/>
    <property type="match status" value="1"/>
</dbReference>
<protein>
    <submittedName>
        <fullName evidence="3">Putative secreted protein (Por secretion system target)</fullName>
    </submittedName>
</protein>
<gene>
    <name evidence="3" type="ORF">BC962_0192</name>
</gene>
<proteinExistence type="predicted"/>
<dbReference type="Proteomes" id="UP000276282">
    <property type="component" value="Unassembled WGS sequence"/>
</dbReference>
<evidence type="ECO:0000256" key="1">
    <source>
        <dbReference type="ARBA" id="ARBA00022729"/>
    </source>
</evidence>
<reference evidence="3 4" key="1">
    <citation type="submission" date="2018-10" db="EMBL/GenBank/DDBJ databases">
        <title>Genomic Encyclopedia of Archaeal and Bacterial Type Strains, Phase II (KMG-II): from individual species to whole genera.</title>
        <authorList>
            <person name="Goeker M."/>
        </authorList>
    </citation>
    <scope>NUCLEOTIDE SEQUENCE [LARGE SCALE GENOMIC DNA]</scope>
    <source>
        <strain evidence="3 4">DSM 19839</strain>
    </source>
</reference>
<dbReference type="Gene3D" id="2.60.40.10">
    <property type="entry name" value="Immunoglobulins"/>
    <property type="match status" value="1"/>
</dbReference>
<dbReference type="InterPro" id="IPR013783">
    <property type="entry name" value="Ig-like_fold"/>
</dbReference>
<evidence type="ECO:0000313" key="4">
    <source>
        <dbReference type="Proteomes" id="UP000276282"/>
    </source>
</evidence>
<dbReference type="InterPro" id="IPR026444">
    <property type="entry name" value="Secre_tail"/>
</dbReference>
<evidence type="ECO:0000313" key="3">
    <source>
        <dbReference type="EMBL" id="RKS55233.1"/>
    </source>
</evidence>
<name>A0A495PY60_9FLAO</name>
<sequence>MTIFNVRNNKKLSWNHNMIKTIQYFTFFILLFSLQVSAQKRETSGPVYIDSATAIPVSAVSARKMKAPSTQYKLVNPRNRGINTVVPGKGLPKTQDAALQSKMGKLPAKTPILSFDAAITRATPTDPTGAAGPNHYVNGYNSAFSIFDKNGNQIVPPAALSSIGGEFTNENLGDPIIVYDEFADRFLITQFSDTPESFLVAVSQTSDPVNGGWDTYRFPTNGALPDYPKISVWSDGYYVTTNKNSNSASTSQVVYVFERDKMLIGESAKVVSFPLPGVRTNGFYSPAGFHAMGGEMPPRGNSPIIFLQDDAWAGVSEDHLKLWNINIDWNTPENSTIAESQELGTNNGVSPFIATFDGGAFSNLAQPGNAPDLDVLQATMMYMTQYRRFPTYNTAVMNFAVDIDATAAEHAGIRWYELRQPSEGGPWSVYQEGTYAPDKSDRYSGSIGMDKNGNIGLGFTVLDDSPETPIYPSIRYTGRFNNDPKGEMTVKEEVIINGISADPSSRYGDYAHLTVDPADDLTFWHNGEYFDGPDRKNRVGVFKLAPDFTNDVGIIALVTPTNATLTSSEVVTVTIRNFGISSQTNIPVSYSVDGGTVITETFTGTIPGTSSVDFTFSTNANLGTIGQNYTFVASTNLDIDENENNDSLTIEVKNLFAKDVGITSIDSPRTGLNLSASEPVTVTIENFGGEPQSNIPVAYRIGNNRKINEVFPETIPVGENAVYTFSQTANLSTSGRYLMFAETRLEGDQDNTNDSKTKSVANLNCIPVGSDCASFGDGISYFQLGDILNERIPCTNGYADFIGFSTDLDRSTGTYTVTVKTLFDNPQDEKFSMWIDLNDNGAFDDSEILISAQNLAAANTAFSFDFTLPKDAPLGQHLLRVRAGDTSFGGDLNNPCSVMDFGTTHDYTVRITDSDLNIDDFLLNEASLEIIEQNPEAKDGVYRVFLETQFNQPLRITIHNLLGQKLIENQVDNTNGQGYLYEIDMSYAASGVYLLRIGTRDVGIVKRFLVK</sequence>
<feature type="domain" description="GEVED" evidence="2">
    <location>
        <begin position="831"/>
        <end position="909"/>
    </location>
</feature>